<feature type="compositionally biased region" description="Gly residues" evidence="1">
    <location>
        <begin position="17"/>
        <end position="26"/>
    </location>
</feature>
<gene>
    <name evidence="2" type="ORF">FIBSPDRAFT_941371</name>
</gene>
<name>A0A167U9U5_9AGAM</name>
<proteinExistence type="predicted"/>
<evidence type="ECO:0000313" key="2">
    <source>
        <dbReference type="EMBL" id="KZP03733.1"/>
    </source>
</evidence>
<keyword evidence="3" id="KW-1185">Reference proteome</keyword>
<protein>
    <submittedName>
        <fullName evidence="2">Uncharacterized protein</fullName>
    </submittedName>
</protein>
<sequence>MRESAPGLGNPASRGSTLGGDEGQGQGEKAVSVSVSLTCLIIRHNEHHMTAISNIIRDNQWISVQVVPAVSVNKSILLLDVVNCRSCPRLISTLTPPIPPCLLRLCMVSREYSPEEARNSASALIAVITICNLDEEVEIMARTGLNIPTVVYYFPVCSDIPRTSLVISTAALSPPLPNRGLEGQAVLQQSRLACRIEGTALQWPTLIIFLMFAGKCDDWGLVVGAFGENWLAGCLIVMQSGYFTSRFPARWRVACRVSRTLLLWRRGVEDWAISARAVESMIMAVLAGPEARGAAGASDVGLVYQSVWRDRCKIHRGGKSTV</sequence>
<dbReference type="AlphaFoldDB" id="A0A167U9U5"/>
<organism evidence="2 3">
    <name type="scientific">Athelia psychrophila</name>
    <dbReference type="NCBI Taxonomy" id="1759441"/>
    <lineage>
        <taxon>Eukaryota</taxon>
        <taxon>Fungi</taxon>
        <taxon>Dikarya</taxon>
        <taxon>Basidiomycota</taxon>
        <taxon>Agaricomycotina</taxon>
        <taxon>Agaricomycetes</taxon>
        <taxon>Agaricomycetidae</taxon>
        <taxon>Atheliales</taxon>
        <taxon>Atheliaceae</taxon>
        <taxon>Athelia</taxon>
    </lineage>
</organism>
<dbReference type="Proteomes" id="UP000076532">
    <property type="component" value="Unassembled WGS sequence"/>
</dbReference>
<feature type="region of interest" description="Disordered" evidence="1">
    <location>
        <begin position="1"/>
        <end position="26"/>
    </location>
</feature>
<accession>A0A167U9U5</accession>
<evidence type="ECO:0000256" key="1">
    <source>
        <dbReference type="SAM" id="MobiDB-lite"/>
    </source>
</evidence>
<reference evidence="2 3" key="1">
    <citation type="journal article" date="2016" name="Mol. Biol. Evol.">
        <title>Comparative Genomics of Early-Diverging Mushroom-Forming Fungi Provides Insights into the Origins of Lignocellulose Decay Capabilities.</title>
        <authorList>
            <person name="Nagy L.G."/>
            <person name="Riley R."/>
            <person name="Tritt A."/>
            <person name="Adam C."/>
            <person name="Daum C."/>
            <person name="Floudas D."/>
            <person name="Sun H."/>
            <person name="Yadav J.S."/>
            <person name="Pangilinan J."/>
            <person name="Larsson K.H."/>
            <person name="Matsuura K."/>
            <person name="Barry K."/>
            <person name="Labutti K."/>
            <person name="Kuo R."/>
            <person name="Ohm R.A."/>
            <person name="Bhattacharya S.S."/>
            <person name="Shirouzu T."/>
            <person name="Yoshinaga Y."/>
            <person name="Martin F.M."/>
            <person name="Grigoriev I.V."/>
            <person name="Hibbett D.S."/>
        </authorList>
    </citation>
    <scope>NUCLEOTIDE SEQUENCE [LARGE SCALE GENOMIC DNA]</scope>
    <source>
        <strain evidence="2 3">CBS 109695</strain>
    </source>
</reference>
<evidence type="ECO:0000313" key="3">
    <source>
        <dbReference type="Proteomes" id="UP000076532"/>
    </source>
</evidence>
<dbReference type="EMBL" id="KV418012">
    <property type="protein sequence ID" value="KZP03733.1"/>
    <property type="molecule type" value="Genomic_DNA"/>
</dbReference>